<accession>A0A5C6CQY7</accession>
<dbReference type="Proteomes" id="UP000316304">
    <property type="component" value="Unassembled WGS sequence"/>
</dbReference>
<dbReference type="AlphaFoldDB" id="A0A5C6CQY7"/>
<keyword evidence="2" id="KW-1185">Reference proteome</keyword>
<evidence type="ECO:0000313" key="2">
    <source>
        <dbReference type="Proteomes" id="UP000316304"/>
    </source>
</evidence>
<organism evidence="1 2">
    <name type="scientific">Novipirellula galeiformis</name>
    <dbReference type="NCBI Taxonomy" id="2528004"/>
    <lineage>
        <taxon>Bacteria</taxon>
        <taxon>Pseudomonadati</taxon>
        <taxon>Planctomycetota</taxon>
        <taxon>Planctomycetia</taxon>
        <taxon>Pirellulales</taxon>
        <taxon>Pirellulaceae</taxon>
        <taxon>Novipirellula</taxon>
    </lineage>
</organism>
<comment type="caution">
    <text evidence="1">The sequence shown here is derived from an EMBL/GenBank/DDBJ whole genome shotgun (WGS) entry which is preliminary data.</text>
</comment>
<gene>
    <name evidence="1" type="ORF">Pla52o_06230</name>
</gene>
<dbReference type="EMBL" id="SJPT01000001">
    <property type="protein sequence ID" value="TWU26768.1"/>
    <property type="molecule type" value="Genomic_DNA"/>
</dbReference>
<name>A0A5C6CQY7_9BACT</name>
<protein>
    <submittedName>
        <fullName evidence="1">Uncharacterized protein</fullName>
    </submittedName>
</protein>
<evidence type="ECO:0000313" key="1">
    <source>
        <dbReference type="EMBL" id="TWU26768.1"/>
    </source>
</evidence>
<reference evidence="1 2" key="1">
    <citation type="submission" date="2019-02" db="EMBL/GenBank/DDBJ databases">
        <title>Deep-cultivation of Planctomycetes and their phenomic and genomic characterization uncovers novel biology.</title>
        <authorList>
            <person name="Wiegand S."/>
            <person name="Jogler M."/>
            <person name="Boedeker C."/>
            <person name="Pinto D."/>
            <person name="Vollmers J."/>
            <person name="Rivas-Marin E."/>
            <person name="Kohn T."/>
            <person name="Peeters S.H."/>
            <person name="Heuer A."/>
            <person name="Rast P."/>
            <person name="Oberbeckmann S."/>
            <person name="Bunk B."/>
            <person name="Jeske O."/>
            <person name="Meyerdierks A."/>
            <person name="Storesund J.E."/>
            <person name="Kallscheuer N."/>
            <person name="Luecker S."/>
            <person name="Lage O.M."/>
            <person name="Pohl T."/>
            <person name="Merkel B.J."/>
            <person name="Hornburger P."/>
            <person name="Mueller R.-W."/>
            <person name="Bruemmer F."/>
            <person name="Labrenz M."/>
            <person name="Spormann A.M."/>
            <person name="Op Den Camp H."/>
            <person name="Overmann J."/>
            <person name="Amann R."/>
            <person name="Jetten M.S.M."/>
            <person name="Mascher T."/>
            <person name="Medema M.H."/>
            <person name="Devos D.P."/>
            <person name="Kaster A.-K."/>
            <person name="Ovreas L."/>
            <person name="Rohde M."/>
            <person name="Galperin M.Y."/>
            <person name="Jogler C."/>
        </authorList>
    </citation>
    <scope>NUCLEOTIDE SEQUENCE [LARGE SCALE GENOMIC DNA]</scope>
    <source>
        <strain evidence="1 2">Pla52o</strain>
    </source>
</reference>
<sequence>MPLAELLRRFDVAPSRMIETTNADARGLVSRIVDDIYIHLHDAWSIGLPA</sequence>
<proteinExistence type="predicted"/>
<dbReference type="RefSeq" id="WP_197168958.1">
    <property type="nucleotide sequence ID" value="NZ_SJPT01000001.1"/>
</dbReference>